<evidence type="ECO:0000259" key="1">
    <source>
        <dbReference type="Pfam" id="PF00462"/>
    </source>
</evidence>
<organism evidence="2 3">
    <name type="scientific">Candidatus Yanofskybacteria bacterium RIFCSPLOWO2_01_FULL_49_25</name>
    <dbReference type="NCBI Taxonomy" id="1802701"/>
    <lineage>
        <taxon>Bacteria</taxon>
        <taxon>Candidatus Yanofskyibacteriota</taxon>
    </lineage>
</organism>
<dbReference type="SUPFAM" id="SSF52833">
    <property type="entry name" value="Thioredoxin-like"/>
    <property type="match status" value="1"/>
</dbReference>
<name>A0A1F8GUM9_9BACT</name>
<dbReference type="Gene3D" id="3.40.30.10">
    <property type="entry name" value="Glutaredoxin"/>
    <property type="match status" value="1"/>
</dbReference>
<dbReference type="InterPro" id="IPR036249">
    <property type="entry name" value="Thioredoxin-like_sf"/>
</dbReference>
<dbReference type="EMBL" id="MGKP01000023">
    <property type="protein sequence ID" value="OGN28139.1"/>
    <property type="molecule type" value="Genomic_DNA"/>
</dbReference>
<dbReference type="GO" id="GO:0045454">
    <property type="term" value="P:cell redox homeostasis"/>
    <property type="evidence" value="ECO:0007669"/>
    <property type="project" value="TreeGrafter"/>
</dbReference>
<dbReference type="NCBIfam" id="TIGR02196">
    <property type="entry name" value="GlrX_YruB"/>
    <property type="match status" value="1"/>
</dbReference>
<dbReference type="InterPro" id="IPR011911">
    <property type="entry name" value="GlrX_YruB"/>
</dbReference>
<evidence type="ECO:0000313" key="3">
    <source>
        <dbReference type="Proteomes" id="UP000179047"/>
    </source>
</evidence>
<proteinExistence type="predicted"/>
<gene>
    <name evidence="2" type="ORF">A3A33_02175</name>
</gene>
<dbReference type="STRING" id="1802701.A3A33_02175"/>
<protein>
    <submittedName>
        <fullName evidence="2">NrdH-redoxin</fullName>
    </submittedName>
</protein>
<dbReference type="PROSITE" id="PS51354">
    <property type="entry name" value="GLUTAREDOXIN_2"/>
    <property type="match status" value="1"/>
</dbReference>
<comment type="caution">
    <text evidence="2">The sequence shown here is derived from an EMBL/GenBank/DDBJ whole genome shotgun (WGS) entry which is preliminary data.</text>
</comment>
<dbReference type="CDD" id="cd02976">
    <property type="entry name" value="NrdH"/>
    <property type="match status" value="1"/>
</dbReference>
<dbReference type="AlphaFoldDB" id="A0A1F8GUM9"/>
<reference evidence="2 3" key="1">
    <citation type="journal article" date="2016" name="Nat. Commun.">
        <title>Thousands of microbial genomes shed light on interconnected biogeochemical processes in an aquifer system.</title>
        <authorList>
            <person name="Anantharaman K."/>
            <person name="Brown C.T."/>
            <person name="Hug L.A."/>
            <person name="Sharon I."/>
            <person name="Castelle C.J."/>
            <person name="Probst A.J."/>
            <person name="Thomas B.C."/>
            <person name="Singh A."/>
            <person name="Wilkins M.J."/>
            <person name="Karaoz U."/>
            <person name="Brodie E.L."/>
            <person name="Williams K.H."/>
            <person name="Hubbard S.S."/>
            <person name="Banfield J.F."/>
        </authorList>
    </citation>
    <scope>NUCLEOTIDE SEQUENCE [LARGE SCALE GENOMIC DNA]</scope>
</reference>
<evidence type="ECO:0000313" key="2">
    <source>
        <dbReference type="EMBL" id="OGN28139.1"/>
    </source>
</evidence>
<dbReference type="InterPro" id="IPR002109">
    <property type="entry name" value="Glutaredoxin"/>
</dbReference>
<dbReference type="Pfam" id="PF00462">
    <property type="entry name" value="Glutaredoxin"/>
    <property type="match status" value="1"/>
</dbReference>
<feature type="domain" description="Glutaredoxin" evidence="1">
    <location>
        <begin position="5"/>
        <end position="64"/>
    </location>
</feature>
<dbReference type="Proteomes" id="UP000179047">
    <property type="component" value="Unassembled WGS sequence"/>
</dbReference>
<dbReference type="PANTHER" id="PTHR34386">
    <property type="entry name" value="GLUTAREDOXIN"/>
    <property type="match status" value="1"/>
</dbReference>
<accession>A0A1F8GUM9</accession>
<dbReference type="PANTHER" id="PTHR34386:SF1">
    <property type="entry name" value="GLUTAREDOXIN-LIKE PROTEIN NRDH"/>
    <property type="match status" value="1"/>
</dbReference>
<dbReference type="GO" id="GO:0009055">
    <property type="term" value="F:electron transfer activity"/>
    <property type="evidence" value="ECO:0007669"/>
    <property type="project" value="TreeGrafter"/>
</dbReference>
<dbReference type="InterPro" id="IPR051548">
    <property type="entry name" value="Grx-like_ET"/>
</dbReference>
<sequence length="78" mass="8907">MAHTVIIYSTPSCAYCRMAKDYFKQNNVAYTEHDVAADMQKRQEMLDKSHQFGVPVIDIDGQMIIGFDKPKIKQLLGL</sequence>